<evidence type="ECO:0000313" key="5">
    <source>
        <dbReference type="EMBL" id="CAF1143176.1"/>
    </source>
</evidence>
<dbReference type="Pfam" id="PF07687">
    <property type="entry name" value="M20_dimer"/>
    <property type="match status" value="1"/>
</dbReference>
<keyword evidence="2" id="KW-0378">Hydrolase</keyword>
<evidence type="ECO:0000259" key="4">
    <source>
        <dbReference type="Pfam" id="PF07687"/>
    </source>
</evidence>
<dbReference type="FunFam" id="3.30.70.360:FF:000001">
    <property type="entry name" value="N-acetyldiaminopimelate deacetylase"/>
    <property type="match status" value="1"/>
</dbReference>
<sequence>MNNTLLDKVRDMQAELTLTRQDIHAHPEMGMEEVRTSALVAAKLKQWGVEVTEGVGRFGVVGTLKSLRPGNRAIGLRADMDALQLIERTGVPYTSTKSGTMHACGHDGHTTMLLGAAKYLAEHQDSFCGTVHFIFQPAEEKLTGAIAMINDKLFDRFPMNAVYGLHNDAIPLGKFDIRSGPLLAASDRWYVTFRGTGGHGGAGPHLATDVTILQAQFLLSLQTIVSRNVSALDSAVISVGAIESGSFGSVNVMPDKICIGGTARSLTESVRNTIERRINELANGLASSFGCTTEVEYVRQGTALINHEEQTKRAIKAAEAVVGEANVDGNKVPSMGGEDFALMLLERPGAFMFMGISDETMTRQLHSPTYDFNDEAIPLGVAYWINLVQQELNN</sequence>
<proteinExistence type="inferred from homology"/>
<feature type="domain" description="Peptidase M20 dimerisation" evidence="4">
    <location>
        <begin position="189"/>
        <end position="284"/>
    </location>
</feature>
<feature type="binding site" evidence="3">
    <location>
        <position position="366"/>
    </location>
    <ligand>
        <name>Mn(2+)</name>
        <dbReference type="ChEBI" id="CHEBI:29035"/>
        <label>2</label>
    </ligand>
</feature>
<evidence type="ECO:0000256" key="1">
    <source>
        <dbReference type="ARBA" id="ARBA00006153"/>
    </source>
</evidence>
<evidence type="ECO:0000313" key="6">
    <source>
        <dbReference type="Proteomes" id="UP000663860"/>
    </source>
</evidence>
<dbReference type="Pfam" id="PF01546">
    <property type="entry name" value="Peptidase_M20"/>
    <property type="match status" value="1"/>
</dbReference>
<feature type="binding site" evidence="3">
    <location>
        <position position="140"/>
    </location>
    <ligand>
        <name>Mn(2+)</name>
        <dbReference type="ChEBI" id="CHEBI:29035"/>
        <label>2</label>
    </ligand>
</feature>
<dbReference type="Gene3D" id="3.30.70.360">
    <property type="match status" value="1"/>
</dbReference>
<organism evidence="5 6">
    <name type="scientific">Adineta steineri</name>
    <dbReference type="NCBI Taxonomy" id="433720"/>
    <lineage>
        <taxon>Eukaryota</taxon>
        <taxon>Metazoa</taxon>
        <taxon>Spiralia</taxon>
        <taxon>Gnathifera</taxon>
        <taxon>Rotifera</taxon>
        <taxon>Eurotatoria</taxon>
        <taxon>Bdelloidea</taxon>
        <taxon>Adinetida</taxon>
        <taxon>Adinetidae</taxon>
        <taxon>Adineta</taxon>
    </lineage>
</organism>
<keyword evidence="3" id="KW-0479">Metal-binding</keyword>
<dbReference type="InterPro" id="IPR036264">
    <property type="entry name" value="Bact_exopeptidase_dim_dom"/>
</dbReference>
<dbReference type="AlphaFoldDB" id="A0A814S666"/>
<comment type="similarity">
    <text evidence="1">Belongs to the peptidase M20 family.</text>
</comment>
<name>A0A814S666_9BILA</name>
<protein>
    <recommendedName>
        <fullName evidence="4">Peptidase M20 dimerisation domain-containing protein</fullName>
    </recommendedName>
</protein>
<dbReference type="SUPFAM" id="SSF55031">
    <property type="entry name" value="Bacterial exopeptidase dimerisation domain"/>
    <property type="match status" value="1"/>
</dbReference>
<dbReference type="PANTHER" id="PTHR11014:SF63">
    <property type="entry name" value="METALLOPEPTIDASE, PUTATIVE (AFU_ORTHOLOGUE AFUA_6G09600)-RELATED"/>
    <property type="match status" value="1"/>
</dbReference>
<evidence type="ECO:0000256" key="2">
    <source>
        <dbReference type="ARBA" id="ARBA00022801"/>
    </source>
</evidence>
<dbReference type="InterPro" id="IPR017439">
    <property type="entry name" value="Amidohydrolase"/>
</dbReference>
<dbReference type="GO" id="GO:0016787">
    <property type="term" value="F:hydrolase activity"/>
    <property type="evidence" value="ECO:0007669"/>
    <property type="project" value="UniProtKB-KW"/>
</dbReference>
<dbReference type="PIRSF" id="PIRSF005962">
    <property type="entry name" value="Pept_M20D_amidohydro"/>
    <property type="match status" value="1"/>
</dbReference>
<dbReference type="Proteomes" id="UP000663860">
    <property type="component" value="Unassembled WGS sequence"/>
</dbReference>
<comment type="caution">
    <text evidence="5">The sequence shown here is derived from an EMBL/GenBank/DDBJ whole genome shotgun (WGS) entry which is preliminary data.</text>
</comment>
<dbReference type="SUPFAM" id="SSF53187">
    <property type="entry name" value="Zn-dependent exopeptidases"/>
    <property type="match status" value="1"/>
</dbReference>
<dbReference type="EMBL" id="CAJNOE010000315">
    <property type="protein sequence ID" value="CAF1143176.1"/>
    <property type="molecule type" value="Genomic_DNA"/>
</dbReference>
<dbReference type="Gene3D" id="3.40.630.10">
    <property type="entry name" value="Zn peptidases"/>
    <property type="match status" value="1"/>
</dbReference>
<gene>
    <name evidence="5" type="ORF">IZO911_LOCUS25346</name>
</gene>
<dbReference type="InterPro" id="IPR011650">
    <property type="entry name" value="Peptidase_M20_dimer"/>
</dbReference>
<reference evidence="5" key="1">
    <citation type="submission" date="2021-02" db="EMBL/GenBank/DDBJ databases">
        <authorList>
            <person name="Nowell W R."/>
        </authorList>
    </citation>
    <scope>NUCLEOTIDE SEQUENCE</scope>
</reference>
<feature type="binding site" evidence="3">
    <location>
        <position position="166"/>
    </location>
    <ligand>
        <name>Mn(2+)</name>
        <dbReference type="ChEBI" id="CHEBI:29035"/>
        <label>2</label>
    </ligand>
</feature>
<dbReference type="GO" id="GO:0046872">
    <property type="term" value="F:metal ion binding"/>
    <property type="evidence" value="ECO:0007669"/>
    <property type="project" value="UniProtKB-KW"/>
</dbReference>
<accession>A0A814S666</accession>
<dbReference type="InterPro" id="IPR002933">
    <property type="entry name" value="Peptidase_M20"/>
</dbReference>
<evidence type="ECO:0000256" key="3">
    <source>
        <dbReference type="PIRSR" id="PIRSR005962-1"/>
    </source>
</evidence>
<feature type="binding site" evidence="3">
    <location>
        <position position="106"/>
    </location>
    <ligand>
        <name>Mn(2+)</name>
        <dbReference type="ChEBI" id="CHEBI:29035"/>
        <label>2</label>
    </ligand>
</feature>
<keyword evidence="3" id="KW-0464">Manganese</keyword>
<dbReference type="NCBIfam" id="TIGR01891">
    <property type="entry name" value="amidohydrolases"/>
    <property type="match status" value="1"/>
</dbReference>
<dbReference type="CDD" id="cd05666">
    <property type="entry name" value="M20_Acy1-like"/>
    <property type="match status" value="1"/>
</dbReference>
<dbReference type="PANTHER" id="PTHR11014">
    <property type="entry name" value="PEPTIDASE M20 FAMILY MEMBER"/>
    <property type="match status" value="1"/>
</dbReference>
<comment type="cofactor">
    <cofactor evidence="3">
        <name>Mn(2+)</name>
        <dbReference type="ChEBI" id="CHEBI:29035"/>
    </cofactor>
    <text evidence="3">The Mn(2+) ion enhances activity.</text>
</comment>
<feature type="binding site" evidence="3">
    <location>
        <position position="104"/>
    </location>
    <ligand>
        <name>Mn(2+)</name>
        <dbReference type="ChEBI" id="CHEBI:29035"/>
        <label>2</label>
    </ligand>
</feature>